<feature type="compositionally biased region" description="Low complexity" evidence="1">
    <location>
        <begin position="242"/>
        <end position="254"/>
    </location>
</feature>
<feature type="region of interest" description="Disordered" evidence="1">
    <location>
        <begin position="190"/>
        <end position="213"/>
    </location>
</feature>
<dbReference type="PANTHER" id="PTHR34394:SF1">
    <property type="entry name" value="SIMILAR TO RIKEN CDNA 2310022B05"/>
    <property type="match status" value="1"/>
</dbReference>
<dbReference type="EMBL" id="JAODUO010000271">
    <property type="protein sequence ID" value="KAK2184309.1"/>
    <property type="molecule type" value="Genomic_DNA"/>
</dbReference>
<evidence type="ECO:0000313" key="3">
    <source>
        <dbReference type="EMBL" id="KAK2184309.1"/>
    </source>
</evidence>
<comment type="caution">
    <text evidence="3">The sequence shown here is derived from an EMBL/GenBank/DDBJ whole genome shotgun (WGS) entry which is preliminary data.</text>
</comment>
<evidence type="ECO:0000313" key="4">
    <source>
        <dbReference type="Proteomes" id="UP001209878"/>
    </source>
</evidence>
<feature type="domain" description="DUF4706" evidence="2">
    <location>
        <begin position="10"/>
        <end position="117"/>
    </location>
</feature>
<feature type="compositionally biased region" description="Polar residues" evidence="1">
    <location>
        <begin position="255"/>
        <end position="267"/>
    </location>
</feature>
<protein>
    <recommendedName>
        <fullName evidence="2">DUF4706 domain-containing protein</fullName>
    </recommendedName>
</protein>
<proteinExistence type="predicted"/>
<organism evidence="3 4">
    <name type="scientific">Ridgeia piscesae</name>
    <name type="common">Tubeworm</name>
    <dbReference type="NCBI Taxonomy" id="27915"/>
    <lineage>
        <taxon>Eukaryota</taxon>
        <taxon>Metazoa</taxon>
        <taxon>Spiralia</taxon>
        <taxon>Lophotrochozoa</taxon>
        <taxon>Annelida</taxon>
        <taxon>Polychaeta</taxon>
        <taxon>Sedentaria</taxon>
        <taxon>Canalipalpata</taxon>
        <taxon>Sabellida</taxon>
        <taxon>Siboglinidae</taxon>
        <taxon>Ridgeia</taxon>
    </lineage>
</organism>
<sequence>MAAVYINVDEYFATINPLARKISHDLENIKQSYGDDWNGFSCDQQDKELWNNLVPTEITDKYVSQSSNEDLPSVFPKLKIPCGEKIVVDFDNDDGWTWTDEHSGPFSWRSRSQQDLSLFDDEPQKDVQKARNLKKTNNSNPPISQTNQSHSFVPEKSIWSSPFLASEKSALHNVDPDTLEIFQKFGITFGGKEDDDMPSSPTGADEDSSLLTDVDSNRLQLSLDTELLTDDISDGISESTPSSVDADMSVSVASTTDTKPGSPSDVASYTRDMESYQAYFSDAYEQSHQSPVTEQPRSASPVIPLKQPLLKPASPATPLKEPKPVSPVAQPKSVPRPVSPVAQHKSVPRPASPVAQPKPASPVTQSKPEPVLPVESSDQSKALVSLSVHLAIAQWAVLVKIISSMPFIQLFKKGCHTKIWNP</sequence>
<gene>
    <name evidence="3" type="ORF">NP493_270g00038</name>
</gene>
<dbReference type="PANTHER" id="PTHR34394">
    <property type="entry name" value="SIMILAR TO RIKEN CDNA 2310022B05"/>
    <property type="match status" value="1"/>
</dbReference>
<feature type="compositionally biased region" description="Polar residues" evidence="1">
    <location>
        <begin position="135"/>
        <end position="151"/>
    </location>
</feature>
<name>A0AAD9UCJ0_RIDPI</name>
<feature type="region of interest" description="Disordered" evidence="1">
    <location>
        <begin position="232"/>
        <end position="269"/>
    </location>
</feature>
<dbReference type="Pfam" id="PF15797">
    <property type="entry name" value="DUF4706"/>
    <property type="match status" value="1"/>
</dbReference>
<dbReference type="Proteomes" id="UP001209878">
    <property type="component" value="Unassembled WGS sequence"/>
</dbReference>
<reference evidence="3" key="1">
    <citation type="journal article" date="2023" name="Mol. Biol. Evol.">
        <title>Third-Generation Sequencing Reveals the Adaptive Role of the Epigenome in Three Deep-Sea Polychaetes.</title>
        <authorList>
            <person name="Perez M."/>
            <person name="Aroh O."/>
            <person name="Sun Y."/>
            <person name="Lan Y."/>
            <person name="Juniper S.K."/>
            <person name="Young C.R."/>
            <person name="Angers B."/>
            <person name="Qian P.Y."/>
        </authorList>
    </citation>
    <scope>NUCLEOTIDE SEQUENCE</scope>
    <source>
        <strain evidence="3">R07B-5</strain>
    </source>
</reference>
<dbReference type="InterPro" id="IPR031600">
    <property type="entry name" value="DUF4706"/>
</dbReference>
<evidence type="ECO:0000259" key="2">
    <source>
        <dbReference type="Pfam" id="PF15797"/>
    </source>
</evidence>
<keyword evidence="4" id="KW-1185">Reference proteome</keyword>
<accession>A0AAD9UCJ0</accession>
<feature type="region of interest" description="Disordered" evidence="1">
    <location>
        <begin position="308"/>
        <end position="374"/>
    </location>
</feature>
<feature type="region of interest" description="Disordered" evidence="1">
    <location>
        <begin position="117"/>
        <end position="151"/>
    </location>
</feature>
<dbReference type="AlphaFoldDB" id="A0AAD9UCJ0"/>
<evidence type="ECO:0000256" key="1">
    <source>
        <dbReference type="SAM" id="MobiDB-lite"/>
    </source>
</evidence>